<sequence length="103" mass="11163">MGNSKVIKDFPGLPQLSQDPNPCEMLRNVHAGVGFGGRRRSRTGWTFLAAFLYAGTGGGGYKRPHLLFFSRPVQNSTPQIPSSPSKAQSPVTQKSEKNVAPHI</sequence>
<reference evidence="2 3" key="1">
    <citation type="submission" date="2021-07" db="EMBL/GenBank/DDBJ databases">
        <authorList>
            <person name="Palmer J.M."/>
        </authorList>
    </citation>
    <scope>NUCLEOTIDE SEQUENCE [LARGE SCALE GENOMIC DNA]</scope>
    <source>
        <strain evidence="2 3">AT_MEX2019</strain>
        <tissue evidence="2">Muscle</tissue>
    </source>
</reference>
<keyword evidence="3" id="KW-1185">Reference proteome</keyword>
<gene>
    <name evidence="2" type="ORF">ATANTOWER_004328</name>
</gene>
<name>A0ABU7BJ18_9TELE</name>
<dbReference type="Proteomes" id="UP001345963">
    <property type="component" value="Unassembled WGS sequence"/>
</dbReference>
<feature type="region of interest" description="Disordered" evidence="1">
    <location>
        <begin position="72"/>
        <end position="103"/>
    </location>
</feature>
<comment type="caution">
    <text evidence="2">The sequence shown here is derived from an EMBL/GenBank/DDBJ whole genome shotgun (WGS) entry which is preliminary data.</text>
</comment>
<dbReference type="EMBL" id="JAHUTI010059023">
    <property type="protein sequence ID" value="MED6250428.1"/>
    <property type="molecule type" value="Genomic_DNA"/>
</dbReference>
<accession>A0ABU7BJ18</accession>
<evidence type="ECO:0000313" key="2">
    <source>
        <dbReference type="EMBL" id="MED6250428.1"/>
    </source>
</evidence>
<proteinExistence type="predicted"/>
<evidence type="ECO:0000313" key="3">
    <source>
        <dbReference type="Proteomes" id="UP001345963"/>
    </source>
</evidence>
<protein>
    <submittedName>
        <fullName evidence="2">Uncharacterized protein</fullName>
    </submittedName>
</protein>
<evidence type="ECO:0000256" key="1">
    <source>
        <dbReference type="SAM" id="MobiDB-lite"/>
    </source>
</evidence>
<feature type="compositionally biased region" description="Basic and acidic residues" evidence="1">
    <location>
        <begin position="94"/>
        <end position="103"/>
    </location>
</feature>
<feature type="compositionally biased region" description="Polar residues" evidence="1">
    <location>
        <begin position="72"/>
        <end position="93"/>
    </location>
</feature>
<organism evidence="2 3">
    <name type="scientific">Ataeniobius toweri</name>
    <dbReference type="NCBI Taxonomy" id="208326"/>
    <lineage>
        <taxon>Eukaryota</taxon>
        <taxon>Metazoa</taxon>
        <taxon>Chordata</taxon>
        <taxon>Craniata</taxon>
        <taxon>Vertebrata</taxon>
        <taxon>Euteleostomi</taxon>
        <taxon>Actinopterygii</taxon>
        <taxon>Neopterygii</taxon>
        <taxon>Teleostei</taxon>
        <taxon>Neoteleostei</taxon>
        <taxon>Acanthomorphata</taxon>
        <taxon>Ovalentaria</taxon>
        <taxon>Atherinomorphae</taxon>
        <taxon>Cyprinodontiformes</taxon>
        <taxon>Goodeidae</taxon>
        <taxon>Ataeniobius</taxon>
    </lineage>
</organism>